<evidence type="ECO:0000313" key="3">
    <source>
        <dbReference type="Proteomes" id="UP000185596"/>
    </source>
</evidence>
<dbReference type="Proteomes" id="UP000185596">
    <property type="component" value="Unassembled WGS sequence"/>
</dbReference>
<dbReference type="AlphaFoldDB" id="A0A1Q8CX90"/>
<evidence type="ECO:0000256" key="1">
    <source>
        <dbReference type="SAM" id="SignalP"/>
    </source>
</evidence>
<keyword evidence="3" id="KW-1185">Reference proteome</keyword>
<gene>
    <name evidence="2" type="ORF">BU204_03690</name>
</gene>
<dbReference type="OrthoDB" id="9916366at2"/>
<reference evidence="2 3" key="1">
    <citation type="submission" date="2016-12" db="EMBL/GenBank/DDBJ databases">
        <title>The draft genome sequence of Actinophytocola sp. 11-183.</title>
        <authorList>
            <person name="Wang W."/>
            <person name="Yuan L."/>
        </authorList>
    </citation>
    <scope>NUCLEOTIDE SEQUENCE [LARGE SCALE GENOMIC DNA]</scope>
    <source>
        <strain evidence="2 3">11-183</strain>
    </source>
</reference>
<sequence length="126" mass="13490">MGSRWCLVPVTALLVAAGCASSGPASEFCTGYDDTMHELVLAARDYSVAPEEFRSRLATAKSTVARMRAEAPDDRLRSALETASFTFTVFGSDEHLADFLTRADFSDNAMVLACAEYGVEIRPGAG</sequence>
<name>A0A1Q8CX90_9PSEU</name>
<accession>A0A1Q8CX90</accession>
<protein>
    <recommendedName>
        <fullName evidence="4">Lipoprotein</fullName>
    </recommendedName>
</protein>
<evidence type="ECO:0000313" key="2">
    <source>
        <dbReference type="EMBL" id="OLF18971.1"/>
    </source>
</evidence>
<feature type="signal peptide" evidence="1">
    <location>
        <begin position="1"/>
        <end position="27"/>
    </location>
</feature>
<comment type="caution">
    <text evidence="2">The sequence shown here is derived from an EMBL/GenBank/DDBJ whole genome shotgun (WGS) entry which is preliminary data.</text>
</comment>
<evidence type="ECO:0008006" key="4">
    <source>
        <dbReference type="Google" id="ProtNLM"/>
    </source>
</evidence>
<organism evidence="2 3">
    <name type="scientific">Actinophytocola xanthii</name>
    <dbReference type="NCBI Taxonomy" id="1912961"/>
    <lineage>
        <taxon>Bacteria</taxon>
        <taxon>Bacillati</taxon>
        <taxon>Actinomycetota</taxon>
        <taxon>Actinomycetes</taxon>
        <taxon>Pseudonocardiales</taxon>
        <taxon>Pseudonocardiaceae</taxon>
    </lineage>
</organism>
<dbReference type="RefSeq" id="WP_075124096.1">
    <property type="nucleotide sequence ID" value="NZ_MSIE01000004.1"/>
</dbReference>
<keyword evidence="1" id="KW-0732">Signal</keyword>
<dbReference type="PROSITE" id="PS51257">
    <property type="entry name" value="PROKAR_LIPOPROTEIN"/>
    <property type="match status" value="1"/>
</dbReference>
<proteinExistence type="predicted"/>
<dbReference type="EMBL" id="MSIE01000004">
    <property type="protein sequence ID" value="OLF18971.1"/>
    <property type="molecule type" value="Genomic_DNA"/>
</dbReference>
<feature type="chain" id="PRO_5038873390" description="Lipoprotein" evidence="1">
    <location>
        <begin position="28"/>
        <end position="126"/>
    </location>
</feature>